<gene>
    <name evidence="2" type="ORF">AA2016_2269</name>
    <name evidence="3" type="ORF">FHS67_002139</name>
</gene>
<dbReference type="EMBL" id="CP015005">
    <property type="protein sequence ID" value="AMS41197.1"/>
    <property type="molecule type" value="Genomic_DNA"/>
</dbReference>
<dbReference type="Proteomes" id="UP000075755">
    <property type="component" value="Chromosome"/>
</dbReference>
<proteinExistence type="predicted"/>
<dbReference type="Gene3D" id="1.10.260.40">
    <property type="entry name" value="lambda repressor-like DNA-binding domains"/>
    <property type="match status" value="1"/>
</dbReference>
<dbReference type="Pfam" id="PF13443">
    <property type="entry name" value="HTH_26"/>
    <property type="match status" value="1"/>
</dbReference>
<protein>
    <submittedName>
        <fullName evidence="3">Ribosome-binding protein aMBF1 (Putative translation factor)</fullName>
    </submittedName>
</protein>
<evidence type="ECO:0000313" key="3">
    <source>
        <dbReference type="EMBL" id="MBB3705820.1"/>
    </source>
</evidence>
<evidence type="ECO:0000259" key="1">
    <source>
        <dbReference type="PROSITE" id="PS50943"/>
    </source>
</evidence>
<evidence type="ECO:0000313" key="5">
    <source>
        <dbReference type="Proteomes" id="UP000577697"/>
    </source>
</evidence>
<dbReference type="CDD" id="cd00093">
    <property type="entry name" value="HTH_XRE"/>
    <property type="match status" value="1"/>
</dbReference>
<keyword evidence="5" id="KW-1185">Reference proteome</keyword>
<organism evidence="2 4">
    <name type="scientific">Aminobacter aminovorans</name>
    <name type="common">Chelatobacter heintzii</name>
    <dbReference type="NCBI Taxonomy" id="83263"/>
    <lineage>
        <taxon>Bacteria</taxon>
        <taxon>Pseudomonadati</taxon>
        <taxon>Pseudomonadota</taxon>
        <taxon>Alphaproteobacteria</taxon>
        <taxon>Hyphomicrobiales</taxon>
        <taxon>Phyllobacteriaceae</taxon>
        <taxon>Aminobacter</taxon>
    </lineage>
</organism>
<reference evidence="2 4" key="1">
    <citation type="submission" date="2016-03" db="EMBL/GenBank/DDBJ databases">
        <title>Complete genome of Aminobacter aminovorans KCTC 2477.</title>
        <authorList>
            <person name="Kim K.M."/>
        </authorList>
    </citation>
    <scope>NUCLEOTIDE SEQUENCE [LARGE SCALE GENOMIC DNA]</scope>
    <source>
        <strain evidence="2 4">KCTC 2477</strain>
    </source>
</reference>
<feature type="domain" description="HTH cro/C1-type" evidence="1">
    <location>
        <begin position="14"/>
        <end position="68"/>
    </location>
</feature>
<dbReference type="GO" id="GO:0003677">
    <property type="term" value="F:DNA binding"/>
    <property type="evidence" value="ECO:0007669"/>
    <property type="project" value="InterPro"/>
</dbReference>
<accession>A0AAC8YMR1</accession>
<dbReference type="KEGG" id="aak:AA2016_2269"/>
<dbReference type="EMBL" id="JACICB010000007">
    <property type="protein sequence ID" value="MBB3705820.1"/>
    <property type="molecule type" value="Genomic_DNA"/>
</dbReference>
<name>A0AAC8YMR1_AMIAI</name>
<dbReference type="InterPro" id="IPR010982">
    <property type="entry name" value="Lambda_DNA-bd_dom_sf"/>
</dbReference>
<reference evidence="3 5" key="2">
    <citation type="submission" date="2020-08" db="EMBL/GenBank/DDBJ databases">
        <title>Genomic Encyclopedia of Type Strains, Phase IV (KMG-IV): sequencing the most valuable type-strain genomes for metagenomic binning, comparative biology and taxonomic classification.</title>
        <authorList>
            <person name="Goeker M."/>
        </authorList>
    </citation>
    <scope>NUCLEOTIDE SEQUENCE [LARGE SCALE GENOMIC DNA]</scope>
    <source>
        <strain evidence="3 5">DSM 10368</strain>
    </source>
</reference>
<dbReference type="PROSITE" id="PS50943">
    <property type="entry name" value="HTH_CROC1"/>
    <property type="match status" value="1"/>
</dbReference>
<sequence length="75" mass="8473">MTSPDLRTVVGDNIRAAREVHRLSQRALADRLGIHWTNMNRIEQGRSSMNLHRLEQVSRVLSVTVADLVTARAPQ</sequence>
<dbReference type="InterPro" id="IPR001387">
    <property type="entry name" value="Cro/C1-type_HTH"/>
</dbReference>
<evidence type="ECO:0000313" key="4">
    <source>
        <dbReference type="Proteomes" id="UP000075755"/>
    </source>
</evidence>
<dbReference type="SUPFAM" id="SSF47413">
    <property type="entry name" value="lambda repressor-like DNA-binding domains"/>
    <property type="match status" value="1"/>
</dbReference>
<dbReference type="Proteomes" id="UP000577697">
    <property type="component" value="Unassembled WGS sequence"/>
</dbReference>
<dbReference type="AlphaFoldDB" id="A0AAC8YMR1"/>
<evidence type="ECO:0000313" key="2">
    <source>
        <dbReference type="EMBL" id="AMS41197.1"/>
    </source>
</evidence>
<dbReference type="SMART" id="SM00530">
    <property type="entry name" value="HTH_XRE"/>
    <property type="match status" value="1"/>
</dbReference>
<dbReference type="RefSeq" id="WP_067959034.1">
    <property type="nucleotide sequence ID" value="NZ_CP015005.1"/>
</dbReference>